<feature type="domain" description="CheW-like" evidence="1">
    <location>
        <begin position="346"/>
        <end position="488"/>
    </location>
</feature>
<proteinExistence type="predicted"/>
<evidence type="ECO:0000313" key="2">
    <source>
        <dbReference type="EMBL" id="BAI80665.1"/>
    </source>
</evidence>
<feature type="domain" description="CheW-like" evidence="1">
    <location>
        <begin position="5"/>
        <end position="149"/>
    </location>
</feature>
<dbReference type="Gene3D" id="2.40.50.180">
    <property type="entry name" value="CheA-289, Domain 4"/>
    <property type="match status" value="3"/>
</dbReference>
<dbReference type="PANTHER" id="PTHR22617:SF23">
    <property type="entry name" value="CHEMOTAXIS PROTEIN CHEW"/>
    <property type="match status" value="1"/>
</dbReference>
<dbReference type="SMART" id="SM00260">
    <property type="entry name" value="CheW"/>
    <property type="match status" value="3"/>
</dbReference>
<evidence type="ECO:0000259" key="1">
    <source>
        <dbReference type="PROSITE" id="PS50851"/>
    </source>
</evidence>
<organism evidence="2 3">
    <name type="scientific">Deferribacter desulfuricans (strain DSM 14783 / JCM 11476 / NBRC 101012 / SSM1)</name>
    <dbReference type="NCBI Taxonomy" id="639282"/>
    <lineage>
        <taxon>Bacteria</taxon>
        <taxon>Pseudomonadati</taxon>
        <taxon>Deferribacterota</taxon>
        <taxon>Deferribacteres</taxon>
        <taxon>Deferribacterales</taxon>
        <taxon>Deferribacteraceae</taxon>
        <taxon>Deferribacter</taxon>
    </lineage>
</organism>
<gene>
    <name evidence="2" type="ordered locus">DEFDS_1197</name>
</gene>
<dbReference type="PROSITE" id="PS50851">
    <property type="entry name" value="CHEW"/>
    <property type="match status" value="3"/>
</dbReference>
<dbReference type="EMBL" id="AP011529">
    <property type="protein sequence ID" value="BAI80665.1"/>
    <property type="molecule type" value="Genomic_DNA"/>
</dbReference>
<name>D3PDJ2_DEFDS</name>
<dbReference type="KEGG" id="ddf:DEFDS_1197"/>
<dbReference type="CDD" id="cd00732">
    <property type="entry name" value="CheW"/>
    <property type="match status" value="1"/>
</dbReference>
<dbReference type="AlphaFoldDB" id="D3PDJ2"/>
<dbReference type="GO" id="GO:0005829">
    <property type="term" value="C:cytosol"/>
    <property type="evidence" value="ECO:0007669"/>
    <property type="project" value="TreeGrafter"/>
</dbReference>
<dbReference type="OrthoDB" id="9790406at2"/>
<dbReference type="InterPro" id="IPR039315">
    <property type="entry name" value="CheW"/>
</dbReference>
<dbReference type="PANTHER" id="PTHR22617">
    <property type="entry name" value="CHEMOTAXIS SENSOR HISTIDINE KINASE-RELATED"/>
    <property type="match status" value="1"/>
</dbReference>
<sequence>MPNIANQVVTFSIKNEIFGLNADYIDSIVRIPEYTKVPKTSKELLGISNLRGDVVPIIDLALKLGYDEPVEIGENSRAIILDYKGEKAALTVDEMKSVLNQEDYETEDLPPTMSSNVDKKYISGVLKIKQNDMLVQLLDIENMMELNYVEDSKSDGSFKHQDQKYLDESNQAQVEEEKFISFIVDDVEYAVKVQQIREILRYQEISEVPGLQDYVLGIFPLRNEIIPVISARKLFKKSCIDITEDARIVILEIKNFKIGLLVDKVNEVLSVEKSFIEDLSTLFNSSESREINGVIKLDEGKQIILILNSEKIFNEDELSDIVGKVVEKQETGEDNMEKDFNETDEIVQIVTFKVDEEYYGFPIEMVQEINRFTNVTKVPKTPKFVEGIINLRGEVIPLVDIRKRFDLEEKERDEFTRLIIVNFDDLKVGFIVDSVEEVLRINKNKIDDVPAVLSASVDTEFITNVINIDQDKMVMILDAKKMFSDDEYKKLEKIRGKEKKD</sequence>
<dbReference type="InterPro" id="IPR002545">
    <property type="entry name" value="CheW-lke_dom"/>
</dbReference>
<dbReference type="STRING" id="639282.DEFDS_1197"/>
<keyword evidence="3" id="KW-1185">Reference proteome</keyword>
<dbReference type="GO" id="GO:0006935">
    <property type="term" value="P:chemotaxis"/>
    <property type="evidence" value="ECO:0007669"/>
    <property type="project" value="InterPro"/>
</dbReference>
<evidence type="ECO:0000313" key="3">
    <source>
        <dbReference type="Proteomes" id="UP000001520"/>
    </source>
</evidence>
<dbReference type="SUPFAM" id="SSF50341">
    <property type="entry name" value="CheW-like"/>
    <property type="match status" value="3"/>
</dbReference>
<dbReference type="RefSeq" id="WP_013007912.1">
    <property type="nucleotide sequence ID" value="NC_013939.1"/>
</dbReference>
<dbReference type="InterPro" id="IPR036061">
    <property type="entry name" value="CheW-like_dom_sf"/>
</dbReference>
<dbReference type="Gene3D" id="2.30.30.40">
    <property type="entry name" value="SH3 Domains"/>
    <property type="match status" value="3"/>
</dbReference>
<accession>D3PDJ2</accession>
<dbReference type="Pfam" id="PF01584">
    <property type="entry name" value="CheW"/>
    <property type="match status" value="3"/>
</dbReference>
<dbReference type="eggNOG" id="COG0835">
    <property type="taxonomic scope" value="Bacteria"/>
</dbReference>
<feature type="domain" description="CheW-like" evidence="1">
    <location>
        <begin position="176"/>
        <end position="318"/>
    </location>
</feature>
<dbReference type="Proteomes" id="UP000001520">
    <property type="component" value="Chromosome"/>
</dbReference>
<reference evidence="2 3" key="1">
    <citation type="journal article" date="2010" name="DNA Res.">
        <title>Bacterial lifestyle in a deep-sea hydrothermal vent chimney revealed by the genome sequence of the thermophilic bacterium Deferribacter desulfuricans SSM1.</title>
        <authorList>
            <person name="Takaki Y."/>
            <person name="Shimamura S."/>
            <person name="Nakagawa S."/>
            <person name="Fukuhara Y."/>
            <person name="Horikawa H."/>
            <person name="Ankai A."/>
            <person name="Harada T."/>
            <person name="Hosoyama A."/>
            <person name="Oguchi A."/>
            <person name="Fukui S."/>
            <person name="Fujita N."/>
            <person name="Takami H."/>
            <person name="Takai K."/>
        </authorList>
    </citation>
    <scope>NUCLEOTIDE SEQUENCE [LARGE SCALE GENOMIC DNA]</scope>
    <source>
        <strain evidence="3">DSM 14783 / JCM 11476 / NBRC 101012 / SSM1</strain>
    </source>
</reference>
<dbReference type="HOGENOM" id="CLU_040928_0_0_0"/>
<protein>
    <recommendedName>
        <fullName evidence="1">CheW-like domain-containing protein</fullName>
    </recommendedName>
</protein>
<dbReference type="GO" id="GO:0007165">
    <property type="term" value="P:signal transduction"/>
    <property type="evidence" value="ECO:0007669"/>
    <property type="project" value="InterPro"/>
</dbReference>